<evidence type="ECO:0000256" key="2">
    <source>
        <dbReference type="SAM" id="Phobius"/>
    </source>
</evidence>
<name>A0A7G6RNF8_RHILV</name>
<keyword evidence="2" id="KW-0812">Transmembrane</keyword>
<evidence type="ECO:0000313" key="3">
    <source>
        <dbReference type="EMBL" id="QND43790.1"/>
    </source>
</evidence>
<feature type="transmembrane region" description="Helical" evidence="2">
    <location>
        <begin position="154"/>
        <end position="173"/>
    </location>
</feature>
<keyword evidence="3" id="KW-0614">Plasmid</keyword>
<organism evidence="3 4">
    <name type="scientific">Rhizobium leguminosarum bv. viciae</name>
    <dbReference type="NCBI Taxonomy" id="387"/>
    <lineage>
        <taxon>Bacteria</taxon>
        <taxon>Pseudomonadati</taxon>
        <taxon>Pseudomonadota</taxon>
        <taxon>Alphaproteobacteria</taxon>
        <taxon>Hyphomicrobiales</taxon>
        <taxon>Rhizobiaceae</taxon>
        <taxon>Rhizobium/Agrobacterium group</taxon>
        <taxon>Rhizobium</taxon>
    </lineage>
</organism>
<accession>A0A7G6RNF8</accession>
<keyword evidence="2" id="KW-1133">Transmembrane helix</keyword>
<keyword evidence="2" id="KW-0472">Membrane</keyword>
<geneLocation type="plasmid" evidence="3 4">
    <name>p_1</name>
</geneLocation>
<gene>
    <name evidence="3" type="ORF">HB770_31510</name>
</gene>
<dbReference type="AlphaFoldDB" id="A0A7G6RNF8"/>
<evidence type="ECO:0000256" key="1">
    <source>
        <dbReference type="SAM" id="MobiDB-lite"/>
    </source>
</evidence>
<evidence type="ECO:0000313" key="4">
    <source>
        <dbReference type="Proteomes" id="UP000515518"/>
    </source>
</evidence>
<sequence length="320" mass="34957">MASEDGGERDLSQDPASVREQLERILASPQFHAPERGRRFLQYIVEETLEGHSERLKAYMIAQVVFGRDASFDAQNDPVVRIEAYGRIRRALERYYLVCGSNDPIRITIPKGGYATRFSSGENTSIASEVAASQDHENPQKQTGQQGPTTYRHLLLPIGVPALFGAMAILALIRPLESYLSPPQATRTPVASTPTNRIRIAVDPLVALDGTAQTANFAKGLGDQLISKLMEVQNLVVLTPGRSGAVTSGPHFNLQGSALVESTVVHLHIRLIDGADGVVVWANQYDRDLSGQTILDVEDDIAVQIAMEISKFRKFGDAEP</sequence>
<proteinExistence type="predicted"/>
<reference evidence="4" key="1">
    <citation type="journal article" date="2020" name="Mol. Plant Microbe">
        <title>Rhizobial microsymbionts of the narrowly endemic Oxytropis species growing in Kamchatka are characterized by significant genetic diversity and possess a set of genes that are associated with T3SS and T6SS secretion systems and can affect the development of symbiosis.</title>
        <authorList>
            <person name="Safronova V."/>
            <person name="Guro P."/>
            <person name="Sazanova A."/>
            <person name="Kuznetsova I."/>
            <person name="Belimov A."/>
            <person name="Yakubov V."/>
            <person name="Chirak E."/>
            <person name="Afonin A."/>
            <person name="Gogolev Y."/>
            <person name="Andronov E."/>
            <person name="Tikhonovich I."/>
        </authorList>
    </citation>
    <scope>NUCLEOTIDE SEQUENCE [LARGE SCALE GENOMIC DNA]</scope>
    <source>
        <strain evidence="4">RCAM0610</strain>
        <plasmid evidence="4">p_1</plasmid>
    </source>
</reference>
<protein>
    <submittedName>
        <fullName evidence="3">Uncharacterized protein</fullName>
    </submittedName>
</protein>
<dbReference type="Proteomes" id="UP000515518">
    <property type="component" value="Plasmid p_1"/>
</dbReference>
<dbReference type="EMBL" id="CP050552">
    <property type="protein sequence ID" value="QND43790.1"/>
    <property type="molecule type" value="Genomic_DNA"/>
</dbReference>
<feature type="region of interest" description="Disordered" evidence="1">
    <location>
        <begin position="129"/>
        <end position="148"/>
    </location>
</feature>